<feature type="transmembrane region" description="Helical" evidence="1">
    <location>
        <begin position="288"/>
        <end position="307"/>
    </location>
</feature>
<keyword evidence="1" id="KW-0472">Membrane</keyword>
<feature type="transmembrane region" description="Helical" evidence="1">
    <location>
        <begin position="319"/>
        <end position="342"/>
    </location>
</feature>
<keyword evidence="3" id="KW-1185">Reference proteome</keyword>
<feature type="transmembrane region" description="Helical" evidence="1">
    <location>
        <begin position="134"/>
        <end position="154"/>
    </location>
</feature>
<proteinExistence type="predicted"/>
<evidence type="ECO:0000313" key="2">
    <source>
        <dbReference type="EMBL" id="KAF4451246.1"/>
    </source>
</evidence>
<organism evidence="2 3">
    <name type="scientific">Fusarium austroafricanum</name>
    <dbReference type="NCBI Taxonomy" id="2364996"/>
    <lineage>
        <taxon>Eukaryota</taxon>
        <taxon>Fungi</taxon>
        <taxon>Dikarya</taxon>
        <taxon>Ascomycota</taxon>
        <taxon>Pezizomycotina</taxon>
        <taxon>Sordariomycetes</taxon>
        <taxon>Hypocreomycetidae</taxon>
        <taxon>Hypocreales</taxon>
        <taxon>Nectriaceae</taxon>
        <taxon>Fusarium</taxon>
        <taxon>Fusarium concolor species complex</taxon>
    </lineage>
</organism>
<dbReference type="OrthoDB" id="10250990at2759"/>
<feature type="transmembrane region" description="Helical" evidence="1">
    <location>
        <begin position="348"/>
        <end position="365"/>
    </location>
</feature>
<evidence type="ECO:0000313" key="3">
    <source>
        <dbReference type="Proteomes" id="UP000605986"/>
    </source>
</evidence>
<gene>
    <name evidence="2" type="ORF">F53441_5748</name>
</gene>
<keyword evidence="1" id="KW-1133">Transmembrane helix</keyword>
<dbReference type="AlphaFoldDB" id="A0A8H4P0B5"/>
<feature type="transmembrane region" description="Helical" evidence="1">
    <location>
        <begin position="50"/>
        <end position="76"/>
    </location>
</feature>
<name>A0A8H4P0B5_9HYPO</name>
<accession>A0A8H4P0B5</accession>
<reference evidence="2" key="1">
    <citation type="submission" date="2020-01" db="EMBL/GenBank/DDBJ databases">
        <title>Identification and distribution of gene clusters putatively required for synthesis of sphingolipid metabolism inhibitors in phylogenetically diverse species of the filamentous fungus Fusarium.</title>
        <authorList>
            <person name="Kim H.-S."/>
            <person name="Busman M."/>
            <person name="Brown D.W."/>
            <person name="Divon H."/>
            <person name="Uhlig S."/>
            <person name="Proctor R.H."/>
        </authorList>
    </citation>
    <scope>NUCLEOTIDE SEQUENCE</scope>
    <source>
        <strain evidence="2">NRRL 53441</strain>
    </source>
</reference>
<dbReference type="Proteomes" id="UP000605986">
    <property type="component" value="Unassembled WGS sequence"/>
</dbReference>
<dbReference type="EMBL" id="JAADJG010000224">
    <property type="protein sequence ID" value="KAF4451246.1"/>
    <property type="molecule type" value="Genomic_DNA"/>
</dbReference>
<sequence length="404" mass="45178">MENSDICPDGDARTEKELIVKLIVAHFTAIVAFCNYQSLRNEKLDSIEPILFMLSPFIVVAQTALGLIIVHVSFLLDVVQSPRSFFDHVATYARQWNLLFGKKTVSESSQPEQTATGSVISEKRSQIGRAWIRLGRTIALFGTLFQFVATIFLYKRRKSLHGWESLTIVDHRTFELAVGGAAVSVMSLALLLKFPGFGKAPPTEYIPDTKPDGSIIFCRGDSRRCPSWYQILYVSDFGSTTSASTWAFCVASSTYKGRSIMFDYLADAYIGIYETSIEKLSLDISITMFYFLVGAFFALVFGTVGLYTNLDKNEKADNFWVPILFALIMVPIIIVFICIFISLMIPAVMAWIPSLLSGITCMLVMKGKETRALFSQPPFVPSGNATDCLLLWKDPMAEYMWSLV</sequence>
<evidence type="ECO:0000256" key="1">
    <source>
        <dbReference type="SAM" id="Phobius"/>
    </source>
</evidence>
<protein>
    <submittedName>
        <fullName evidence="2">Uncharacterized protein</fullName>
    </submittedName>
</protein>
<comment type="caution">
    <text evidence="2">The sequence shown here is derived from an EMBL/GenBank/DDBJ whole genome shotgun (WGS) entry which is preliminary data.</text>
</comment>
<feature type="transmembrane region" description="Helical" evidence="1">
    <location>
        <begin position="18"/>
        <end position="38"/>
    </location>
</feature>
<keyword evidence="1" id="KW-0812">Transmembrane</keyword>